<name>A0A2R7Z0S4_9ACTN</name>
<reference evidence="2 3" key="1">
    <citation type="submission" date="2018-03" db="EMBL/GenBank/DDBJ databases">
        <authorList>
            <person name="Keele B.F."/>
        </authorList>
    </citation>
    <scope>NUCLEOTIDE SEQUENCE [LARGE SCALE GENOMIC DNA]</scope>
    <source>
        <strain evidence="2 3">IB-3</strain>
    </source>
</reference>
<keyword evidence="1" id="KW-0732">Signal</keyword>
<dbReference type="EMBL" id="PYXZ01000001">
    <property type="protein sequence ID" value="PUA82200.1"/>
    <property type="molecule type" value="Genomic_DNA"/>
</dbReference>
<dbReference type="SUPFAM" id="SSF82171">
    <property type="entry name" value="DPP6 N-terminal domain-like"/>
    <property type="match status" value="1"/>
</dbReference>
<feature type="chain" id="PRO_5015348751" description="WD40 repeat protein" evidence="1">
    <location>
        <begin position="26"/>
        <end position="443"/>
    </location>
</feature>
<accession>A0A2R7Z0S4</accession>
<dbReference type="InterPro" id="IPR011042">
    <property type="entry name" value="6-blade_b-propeller_TolB-like"/>
</dbReference>
<dbReference type="Gene3D" id="2.120.10.30">
    <property type="entry name" value="TolB, C-terminal domain"/>
    <property type="match status" value="1"/>
</dbReference>
<sequence>MRLRAAIVAVCCVLSSTAAPTVARAAPADPLPAPRVALPGPGALAVDDGFLTASGQRLTGPWTPGLDTVAFSPDGSSIAWTDWGVLNVTDAAGNTRTLTDVGRRINSLRWAHSGARLAVQFSNNGDESDGTIATVPLDGSAPPTVVIKGEKGEVTNLEWAADDSALLYVRRSSVLYGAGVDVFRYDLATGTHTQLTNNCTWATPGPPSKIAPTCAAPSWTIGEISLSPDGTRLTIVGAGQPELPGTRPTTLSVLDLASGVSTVVLRNTDPAIAALGPFPVITGGVWSPDGSTIAASLFDQDRNAYDTVLVPSAGGPATYLAPSGAKSWQACPTGSCPVFGTPPLTLKLTFKPTLGKYVVATGLLRPVVWEVTPTEVSASIYSRTKAKGPWRKGKASTGAVAAKDGSFRILLTRPRNAVTCKVVVVAPASWGTLQARKVKKLSC</sequence>
<gene>
    <name evidence="2" type="ORF">C7S10_00065</name>
</gene>
<keyword evidence="3" id="KW-1185">Reference proteome</keyword>
<evidence type="ECO:0000256" key="1">
    <source>
        <dbReference type="SAM" id="SignalP"/>
    </source>
</evidence>
<evidence type="ECO:0000313" key="2">
    <source>
        <dbReference type="EMBL" id="PUA82200.1"/>
    </source>
</evidence>
<proteinExistence type="predicted"/>
<protein>
    <recommendedName>
        <fullName evidence="4">WD40 repeat protein</fullName>
    </recommendedName>
</protein>
<dbReference type="InterPro" id="IPR011659">
    <property type="entry name" value="WD40"/>
</dbReference>
<comment type="caution">
    <text evidence="2">The sequence shown here is derived from an EMBL/GenBank/DDBJ whole genome shotgun (WGS) entry which is preliminary data.</text>
</comment>
<evidence type="ECO:0008006" key="4">
    <source>
        <dbReference type="Google" id="ProtNLM"/>
    </source>
</evidence>
<organism evidence="2 3">
    <name type="scientific">Nocardioides currus</name>
    <dbReference type="NCBI Taxonomy" id="2133958"/>
    <lineage>
        <taxon>Bacteria</taxon>
        <taxon>Bacillati</taxon>
        <taxon>Actinomycetota</taxon>
        <taxon>Actinomycetes</taxon>
        <taxon>Propionibacteriales</taxon>
        <taxon>Nocardioidaceae</taxon>
        <taxon>Nocardioides</taxon>
    </lineage>
</organism>
<dbReference type="Proteomes" id="UP000244867">
    <property type="component" value="Unassembled WGS sequence"/>
</dbReference>
<dbReference type="Pfam" id="PF07676">
    <property type="entry name" value="PD40"/>
    <property type="match status" value="1"/>
</dbReference>
<dbReference type="RefSeq" id="WP_108342385.1">
    <property type="nucleotide sequence ID" value="NZ_PYXZ01000001.1"/>
</dbReference>
<feature type="signal peptide" evidence="1">
    <location>
        <begin position="1"/>
        <end position="25"/>
    </location>
</feature>
<dbReference type="OrthoDB" id="262125at2"/>
<dbReference type="AlphaFoldDB" id="A0A2R7Z0S4"/>
<evidence type="ECO:0000313" key="3">
    <source>
        <dbReference type="Proteomes" id="UP000244867"/>
    </source>
</evidence>